<protein>
    <recommendedName>
        <fullName evidence="3">Exostosin GT47 domain-containing protein</fullName>
    </recommendedName>
</protein>
<evidence type="ECO:0000313" key="4">
    <source>
        <dbReference type="EMBL" id="CAD5118539.1"/>
    </source>
</evidence>
<evidence type="ECO:0000256" key="1">
    <source>
        <dbReference type="ARBA" id="ARBA00010271"/>
    </source>
</evidence>
<dbReference type="EMBL" id="CAJFCJ010000009">
    <property type="protein sequence ID" value="CAD5118539.1"/>
    <property type="molecule type" value="Genomic_DNA"/>
</dbReference>
<dbReference type="InterPro" id="IPR004263">
    <property type="entry name" value="Exostosin"/>
</dbReference>
<feature type="chain" id="PRO_5029729102" description="Exostosin GT47 domain-containing protein" evidence="2">
    <location>
        <begin position="33"/>
        <end position="296"/>
    </location>
</feature>
<reference evidence="4 5" key="1">
    <citation type="submission" date="2020-08" db="EMBL/GenBank/DDBJ databases">
        <authorList>
            <person name="Hejnol A."/>
        </authorList>
    </citation>
    <scope>NUCLEOTIDE SEQUENCE [LARGE SCALE GENOMIC DNA]</scope>
</reference>
<dbReference type="InterPro" id="IPR040911">
    <property type="entry name" value="Exostosin_GT47"/>
</dbReference>
<organism evidence="4 5">
    <name type="scientific">Dimorphilus gyrociliatus</name>
    <dbReference type="NCBI Taxonomy" id="2664684"/>
    <lineage>
        <taxon>Eukaryota</taxon>
        <taxon>Metazoa</taxon>
        <taxon>Spiralia</taxon>
        <taxon>Lophotrochozoa</taxon>
        <taxon>Annelida</taxon>
        <taxon>Polychaeta</taxon>
        <taxon>Polychaeta incertae sedis</taxon>
        <taxon>Dinophilidae</taxon>
        <taxon>Dimorphilus</taxon>
    </lineage>
</organism>
<gene>
    <name evidence="4" type="ORF">DGYR_LOCUS6897</name>
</gene>
<sequence>MRAIQRYLALTACLIVCLLLLFVLPKWENSSAQFSVKKELQSFLDHHDLETYWSERKVSPGRLCSMESCFDYSKCRNAFKVYVYPSEGQESQNDEDIVEDQQKSIYEAILTSIKESRYYTQDPKEACLFVLSIDTLDRDKLSNLYVSNVQSKIRALDLWNEGKNHIIFNLYSGSWSDYIERLDFNYGKAILAKASISEDFFRQGFDVSLPLFHKEHAQKGGSNGLLRANTVPALRSLKLVFKGKRYLTGIGSETRNTLYHIHNGKDMILLTTCKHGKGWQNKMDERCEEDNIEYDK</sequence>
<feature type="domain" description="Exostosin GT47" evidence="3">
    <location>
        <begin position="77"/>
        <end position="290"/>
    </location>
</feature>
<dbReference type="Proteomes" id="UP000549394">
    <property type="component" value="Unassembled WGS sequence"/>
</dbReference>
<dbReference type="AlphaFoldDB" id="A0A7I8VS51"/>
<accession>A0A7I8VS51</accession>
<evidence type="ECO:0000259" key="3">
    <source>
        <dbReference type="Pfam" id="PF03016"/>
    </source>
</evidence>
<evidence type="ECO:0000313" key="5">
    <source>
        <dbReference type="Proteomes" id="UP000549394"/>
    </source>
</evidence>
<keyword evidence="2" id="KW-0732">Signal</keyword>
<name>A0A7I8VS51_9ANNE</name>
<dbReference type="Pfam" id="PF03016">
    <property type="entry name" value="Exostosin_GT47"/>
    <property type="match status" value="1"/>
</dbReference>
<keyword evidence="5" id="KW-1185">Reference proteome</keyword>
<comment type="similarity">
    <text evidence="1">Belongs to the glycosyltransferase 47 family.</text>
</comment>
<dbReference type="PANTHER" id="PTHR11062:SF129">
    <property type="entry name" value="EXOSTOSIN-1"/>
    <property type="match status" value="1"/>
</dbReference>
<proteinExistence type="inferred from homology"/>
<evidence type="ECO:0000256" key="2">
    <source>
        <dbReference type="SAM" id="SignalP"/>
    </source>
</evidence>
<dbReference type="GO" id="GO:0008375">
    <property type="term" value="F:acetylglucosaminyltransferase activity"/>
    <property type="evidence" value="ECO:0007669"/>
    <property type="project" value="TreeGrafter"/>
</dbReference>
<comment type="caution">
    <text evidence="4">The sequence shown here is derived from an EMBL/GenBank/DDBJ whole genome shotgun (WGS) entry which is preliminary data.</text>
</comment>
<feature type="signal peptide" evidence="2">
    <location>
        <begin position="1"/>
        <end position="32"/>
    </location>
</feature>
<dbReference type="GO" id="GO:0015012">
    <property type="term" value="P:heparan sulfate proteoglycan biosynthetic process"/>
    <property type="evidence" value="ECO:0007669"/>
    <property type="project" value="UniProtKB-ARBA"/>
</dbReference>
<dbReference type="GO" id="GO:0005794">
    <property type="term" value="C:Golgi apparatus"/>
    <property type="evidence" value="ECO:0007669"/>
    <property type="project" value="TreeGrafter"/>
</dbReference>
<dbReference type="OrthoDB" id="5954868at2759"/>
<dbReference type="GO" id="GO:0015020">
    <property type="term" value="F:glucuronosyltransferase activity"/>
    <property type="evidence" value="ECO:0007669"/>
    <property type="project" value="TreeGrafter"/>
</dbReference>
<dbReference type="PANTHER" id="PTHR11062">
    <property type="entry name" value="EXOSTOSIN HEPARAN SULFATE GLYCOSYLTRANSFERASE -RELATED"/>
    <property type="match status" value="1"/>
</dbReference>